<evidence type="ECO:0000313" key="3">
    <source>
        <dbReference type="Proteomes" id="UP000031838"/>
    </source>
</evidence>
<sequence length="129" mass="14692">MRISIMCKRSNRISRRVRSRSDPFASREETGLNGRKARQGGEFRESGDIAVRRIPIPCILESASLLDSLSGLRYSTGYDFFLNIRPAFGMSNSDVHRDRPSVSIDYRYHFDPPFFAARSITPLSFHGAF</sequence>
<evidence type="ECO:0000256" key="1">
    <source>
        <dbReference type="SAM" id="MobiDB-lite"/>
    </source>
</evidence>
<proteinExistence type="predicted"/>
<gene>
    <name evidence="2" type="ORF">BGL_2c02010</name>
</gene>
<reference evidence="2 3" key="2">
    <citation type="journal article" date="2016" name="Appl. Microbiol. Biotechnol.">
        <title>Mutations improving production and secretion of extracellular lipase by Burkholderia glumae PG1.</title>
        <authorList>
            <person name="Knapp A."/>
            <person name="Voget S."/>
            <person name="Gao R."/>
            <person name="Zaburannyi N."/>
            <person name="Krysciak D."/>
            <person name="Breuer M."/>
            <person name="Hauer B."/>
            <person name="Streit W.R."/>
            <person name="Muller R."/>
            <person name="Daniel R."/>
            <person name="Jaeger K.E."/>
        </authorList>
    </citation>
    <scope>NUCLEOTIDE SEQUENCE [LARGE SCALE GENOMIC DNA]</scope>
    <source>
        <strain evidence="2 3">PG1</strain>
    </source>
</reference>
<dbReference type="KEGG" id="bgp:BGL_2c02010"/>
<dbReference type="AlphaFoldDB" id="A0A0B6RSJ3"/>
<feature type="region of interest" description="Disordered" evidence="1">
    <location>
        <begin position="18"/>
        <end position="41"/>
    </location>
</feature>
<feature type="compositionally biased region" description="Basic and acidic residues" evidence="1">
    <location>
        <begin position="19"/>
        <end position="30"/>
    </location>
</feature>
<dbReference type="Proteomes" id="UP000031838">
    <property type="component" value="Chromosome 2"/>
</dbReference>
<name>A0A0B6RSJ3_BURPL</name>
<organism evidence="2 3">
    <name type="scientific">Burkholderia plantarii</name>
    <dbReference type="NCBI Taxonomy" id="41899"/>
    <lineage>
        <taxon>Bacteria</taxon>
        <taxon>Pseudomonadati</taxon>
        <taxon>Pseudomonadota</taxon>
        <taxon>Betaproteobacteria</taxon>
        <taxon>Burkholderiales</taxon>
        <taxon>Burkholderiaceae</taxon>
        <taxon>Burkholderia</taxon>
    </lineage>
</organism>
<keyword evidence="3" id="KW-1185">Reference proteome</keyword>
<accession>A0A0B6RSJ3</accession>
<protein>
    <submittedName>
        <fullName evidence="2">Uncharacterized protein</fullName>
    </submittedName>
</protein>
<dbReference type="HOGENOM" id="CLU_1944651_0_0_4"/>
<evidence type="ECO:0000313" key="2">
    <source>
        <dbReference type="EMBL" id="AJK48297.1"/>
    </source>
</evidence>
<dbReference type="EMBL" id="CP002581">
    <property type="protein sequence ID" value="AJK48297.1"/>
    <property type="molecule type" value="Genomic_DNA"/>
</dbReference>
<reference evidence="3" key="1">
    <citation type="submission" date="2011-03" db="EMBL/GenBank/DDBJ databases">
        <authorList>
            <person name="Voget S."/>
            <person name="Streit W.R."/>
            <person name="Jaeger K.E."/>
            <person name="Daniel R."/>
        </authorList>
    </citation>
    <scope>NUCLEOTIDE SEQUENCE [LARGE SCALE GENOMIC DNA]</scope>
    <source>
        <strain evidence="3">PG1</strain>
    </source>
</reference>